<keyword evidence="15" id="KW-0408">Iron</keyword>
<evidence type="ECO:0000256" key="19">
    <source>
        <dbReference type="ARBA" id="ARBA00029351"/>
    </source>
</evidence>
<comment type="cofactor">
    <cofactor evidence="20">
        <name>[2Fe-2S] cluster</name>
        <dbReference type="ChEBI" id="CHEBI:190135"/>
    </cofactor>
    <text evidence="20">Binds 1 [2Fe-2S] cluster per subunit.</text>
</comment>
<keyword evidence="25" id="KW-1185">Reference proteome</keyword>
<dbReference type="Pfam" id="PF10399">
    <property type="entry name" value="UCR_Fe-S_N"/>
    <property type="match status" value="1"/>
</dbReference>
<evidence type="ECO:0000256" key="15">
    <source>
        <dbReference type="ARBA" id="ARBA00023004"/>
    </source>
</evidence>
<dbReference type="Proteomes" id="UP000297475">
    <property type="component" value="Unassembled WGS sequence"/>
</dbReference>
<gene>
    <name evidence="24" type="primary">petA</name>
    <name evidence="24" type="ORF">E4656_18335</name>
</gene>
<feature type="transmembrane region" description="Helical" evidence="20">
    <location>
        <begin position="12"/>
        <end position="34"/>
    </location>
</feature>
<evidence type="ECO:0000256" key="3">
    <source>
        <dbReference type="ARBA" id="ARBA00010651"/>
    </source>
</evidence>
<dbReference type="InterPro" id="IPR036922">
    <property type="entry name" value="Rieske_2Fe-2S_sf"/>
</dbReference>
<keyword evidence="17 20" id="KW-0472">Membrane</keyword>
<evidence type="ECO:0000256" key="4">
    <source>
        <dbReference type="ARBA" id="ARBA00011649"/>
    </source>
</evidence>
<dbReference type="PANTHER" id="PTHR10134">
    <property type="entry name" value="CYTOCHROME B-C1 COMPLEX SUBUNIT RIESKE, MITOCHONDRIAL"/>
    <property type="match status" value="1"/>
</dbReference>
<keyword evidence="9 20" id="KW-0812">Transmembrane</keyword>
<evidence type="ECO:0000256" key="14">
    <source>
        <dbReference type="ARBA" id="ARBA00022989"/>
    </source>
</evidence>
<dbReference type="PROSITE" id="PS51296">
    <property type="entry name" value="RIESKE"/>
    <property type="match status" value="1"/>
</dbReference>
<keyword evidence="16" id="KW-0411">Iron-sulfur</keyword>
<keyword evidence="12" id="KW-1278">Translocase</keyword>
<dbReference type="InterPro" id="IPR017941">
    <property type="entry name" value="Rieske_2Fe-2S"/>
</dbReference>
<dbReference type="EMBL" id="SRMF01000013">
    <property type="protein sequence ID" value="TGG90362.1"/>
    <property type="molecule type" value="Genomic_DNA"/>
</dbReference>
<dbReference type="GO" id="GO:0051537">
    <property type="term" value="F:2 iron, 2 sulfur cluster binding"/>
    <property type="evidence" value="ECO:0007669"/>
    <property type="project" value="UniProtKB-KW"/>
</dbReference>
<organism evidence="24 25">
    <name type="scientific">Natronospirillum operosum</name>
    <dbReference type="NCBI Taxonomy" id="2759953"/>
    <lineage>
        <taxon>Bacteria</taxon>
        <taxon>Pseudomonadati</taxon>
        <taxon>Pseudomonadota</taxon>
        <taxon>Gammaproteobacteria</taxon>
        <taxon>Oceanospirillales</taxon>
        <taxon>Natronospirillaceae</taxon>
        <taxon>Natronospirillum</taxon>
    </lineage>
</organism>
<dbReference type="EC" id="7.1.1.8" evidence="5 20"/>
<feature type="region of interest" description="Disordered" evidence="22">
    <location>
        <begin position="91"/>
        <end position="113"/>
    </location>
</feature>
<evidence type="ECO:0000256" key="9">
    <source>
        <dbReference type="ARBA" id="ARBA00022692"/>
    </source>
</evidence>
<dbReference type="CDD" id="cd03470">
    <property type="entry name" value="Rieske_cytochrome_bc1"/>
    <property type="match status" value="1"/>
</dbReference>
<evidence type="ECO:0000259" key="23">
    <source>
        <dbReference type="PROSITE" id="PS51296"/>
    </source>
</evidence>
<evidence type="ECO:0000256" key="11">
    <source>
        <dbReference type="ARBA" id="ARBA00022723"/>
    </source>
</evidence>
<dbReference type="SUPFAM" id="SSF50022">
    <property type="entry name" value="ISP domain"/>
    <property type="match status" value="1"/>
</dbReference>
<dbReference type="InterPro" id="IPR005805">
    <property type="entry name" value="Rieske_Fe-S_prot_C"/>
</dbReference>
<dbReference type="PRINTS" id="PR00162">
    <property type="entry name" value="RIESKE"/>
</dbReference>
<keyword evidence="13 20" id="KW-0249">Electron transport</keyword>
<evidence type="ECO:0000313" key="24">
    <source>
        <dbReference type="EMBL" id="TGG90362.1"/>
    </source>
</evidence>
<comment type="similarity">
    <text evidence="3">Belongs to the Rieske iron-sulfur protein family.</text>
</comment>
<keyword evidence="7 20" id="KW-0813">Transport</keyword>
<dbReference type="GO" id="GO:0005886">
    <property type="term" value="C:plasma membrane"/>
    <property type="evidence" value="ECO:0007669"/>
    <property type="project" value="UniProtKB-SubCell"/>
</dbReference>
<dbReference type="OrthoDB" id="9767869at2"/>
<keyword evidence="8" id="KW-1003">Cell membrane</keyword>
<keyword evidence="14 20" id="KW-1133">Transmembrane helix</keyword>
<evidence type="ECO:0000256" key="10">
    <source>
        <dbReference type="ARBA" id="ARBA00022714"/>
    </source>
</evidence>
<evidence type="ECO:0000256" key="2">
    <source>
        <dbReference type="ARBA" id="ARBA00004162"/>
    </source>
</evidence>
<comment type="caution">
    <text evidence="24">The sequence shown here is derived from an EMBL/GenBank/DDBJ whole genome shotgun (WGS) entry which is preliminary data.</text>
</comment>
<accession>A0A4Z0W994</accession>
<dbReference type="RefSeq" id="WP_135484777.1">
    <property type="nucleotide sequence ID" value="NZ_SRMF01000013.1"/>
</dbReference>
<evidence type="ECO:0000256" key="16">
    <source>
        <dbReference type="ARBA" id="ARBA00023014"/>
    </source>
</evidence>
<comment type="function">
    <text evidence="1">Component of the ubiquinol-cytochrome c reductase complex (complex III or cytochrome b-c1 complex), which is a respiratory chain that generates an electrochemical potential coupled to ATP synthesis.</text>
</comment>
<keyword evidence="24" id="KW-0560">Oxidoreductase</keyword>
<name>A0A4Z0W994_9GAMM</name>
<dbReference type="InterPro" id="IPR006311">
    <property type="entry name" value="TAT_signal"/>
</dbReference>
<comment type="catalytic activity">
    <reaction evidence="19 20">
        <text>a quinol + 2 Fe(III)-[cytochrome c](out) = a quinone + 2 Fe(II)-[cytochrome c](out) + 2 H(+)(out)</text>
        <dbReference type="Rhea" id="RHEA:11484"/>
        <dbReference type="Rhea" id="RHEA-COMP:10350"/>
        <dbReference type="Rhea" id="RHEA-COMP:14399"/>
        <dbReference type="ChEBI" id="CHEBI:15378"/>
        <dbReference type="ChEBI" id="CHEBI:24646"/>
        <dbReference type="ChEBI" id="CHEBI:29033"/>
        <dbReference type="ChEBI" id="CHEBI:29034"/>
        <dbReference type="ChEBI" id="CHEBI:132124"/>
        <dbReference type="EC" id="7.1.1.8"/>
    </reaction>
</comment>
<dbReference type="InterPro" id="IPR014349">
    <property type="entry name" value="Rieske_Fe-S_prot"/>
</dbReference>
<comment type="subcellular location">
    <subcellularLocation>
        <location evidence="2">Cell membrane</location>
        <topology evidence="2">Single-pass membrane protein</topology>
    </subcellularLocation>
</comment>
<proteinExistence type="inferred from homology"/>
<dbReference type="PROSITE" id="PS51318">
    <property type="entry name" value="TAT"/>
    <property type="match status" value="1"/>
</dbReference>
<evidence type="ECO:0000313" key="25">
    <source>
        <dbReference type="Proteomes" id="UP000297475"/>
    </source>
</evidence>
<dbReference type="GO" id="GO:0046872">
    <property type="term" value="F:metal ion binding"/>
    <property type="evidence" value="ECO:0007669"/>
    <property type="project" value="UniProtKB-KW"/>
</dbReference>
<evidence type="ECO:0000256" key="6">
    <source>
        <dbReference type="ARBA" id="ARBA00019816"/>
    </source>
</evidence>
<evidence type="ECO:0000256" key="8">
    <source>
        <dbReference type="ARBA" id="ARBA00022475"/>
    </source>
</evidence>
<dbReference type="GO" id="GO:0008121">
    <property type="term" value="F:quinol-cytochrome-c reductase activity"/>
    <property type="evidence" value="ECO:0007669"/>
    <property type="project" value="UniProtKB-EC"/>
</dbReference>
<dbReference type="InterPro" id="IPR006317">
    <property type="entry name" value="Ubiquinol_cyt_c_Rdtase_Fe-S-su"/>
</dbReference>
<protein>
    <recommendedName>
        <fullName evidence="6 20">Ubiquinol-cytochrome c reductase iron-sulfur subunit</fullName>
        <ecNumber evidence="5 20">7.1.1.8</ecNumber>
    </recommendedName>
</protein>
<comment type="subunit">
    <text evidence="4 21">The main subunits of complex b-c1 are: cytochrome b, cytochrome c1 and the Rieske protein.</text>
</comment>
<evidence type="ECO:0000256" key="18">
    <source>
        <dbReference type="ARBA" id="ARBA00023157"/>
    </source>
</evidence>
<evidence type="ECO:0000256" key="1">
    <source>
        <dbReference type="ARBA" id="ARBA00002444"/>
    </source>
</evidence>
<evidence type="ECO:0000256" key="12">
    <source>
        <dbReference type="ARBA" id="ARBA00022967"/>
    </source>
</evidence>
<dbReference type="GO" id="GO:0016491">
    <property type="term" value="F:oxidoreductase activity"/>
    <property type="evidence" value="ECO:0007669"/>
    <property type="project" value="UniProtKB-KW"/>
</dbReference>
<dbReference type="AlphaFoldDB" id="A0A4Z0W994"/>
<reference evidence="24 25" key="1">
    <citation type="submission" date="2019-04" db="EMBL/GenBank/DDBJ databases">
        <title>Natronospirillum operosus gen. nov., sp. nov., a haloalkaliphilic satellite isolated from decaying biomass of laboratory culture of cyanobacterium Geitlerinema sp. and proposal of Natronospirillaceae fam. nov. and Saccharospirillaceae fam. nov.</title>
        <authorList>
            <person name="Kevbrin V."/>
            <person name="Boltyanskaya Y."/>
            <person name="Koziaeva V."/>
            <person name="Grouzdev D.S."/>
            <person name="Park M."/>
            <person name="Cho J."/>
        </authorList>
    </citation>
    <scope>NUCLEOTIDE SEQUENCE [LARGE SCALE GENOMIC DNA]</scope>
    <source>
        <strain evidence="24 25">G-116</strain>
    </source>
</reference>
<dbReference type="NCBIfam" id="TIGR01416">
    <property type="entry name" value="Rieske_proteo"/>
    <property type="match status" value="1"/>
</dbReference>
<keyword evidence="18" id="KW-1015">Disulfide bond</keyword>
<evidence type="ECO:0000256" key="22">
    <source>
        <dbReference type="SAM" id="MobiDB-lite"/>
    </source>
</evidence>
<evidence type="ECO:0000256" key="17">
    <source>
        <dbReference type="ARBA" id="ARBA00023136"/>
    </source>
</evidence>
<sequence length="199" mass="21662">MTQDGVNKGRRRFLMGATGVMGAAGGVGVAWPLLASWQPSERAKAVGAPVTVDIGNLEPGEMISIEWRGKPIFIVHRTPEMLETLRSDELRGRLSDPDSGNADQQPEYARNDVRSREEEILVVEGFCTHLGCAPQFRPEVAPQTFDDNWLGGFFCACHGSRFDMAGRVFRGVPAPSNLAVPPHFREGNLLTVGEDGETA</sequence>
<dbReference type="Pfam" id="PF00355">
    <property type="entry name" value="Rieske"/>
    <property type="match status" value="1"/>
</dbReference>
<feature type="domain" description="Rieske" evidence="23">
    <location>
        <begin position="89"/>
        <end position="192"/>
    </location>
</feature>
<evidence type="ECO:0000256" key="5">
    <source>
        <dbReference type="ARBA" id="ARBA00012951"/>
    </source>
</evidence>
<keyword evidence="11" id="KW-0479">Metal-binding</keyword>
<keyword evidence="10" id="KW-0001">2Fe-2S</keyword>
<dbReference type="InterPro" id="IPR019470">
    <property type="entry name" value="Ubiq_cytC_Rdtase_Fe-S_su_TAT"/>
</dbReference>
<evidence type="ECO:0000256" key="13">
    <source>
        <dbReference type="ARBA" id="ARBA00022982"/>
    </source>
</evidence>
<comment type="miscellaneous">
    <text evidence="20">The Rieske protein is a high potential 2Fe-2S protein.</text>
</comment>
<evidence type="ECO:0000256" key="20">
    <source>
        <dbReference type="RuleBase" id="RU004494"/>
    </source>
</evidence>
<dbReference type="Gene3D" id="2.102.10.10">
    <property type="entry name" value="Rieske [2Fe-2S] iron-sulphur domain"/>
    <property type="match status" value="1"/>
</dbReference>
<evidence type="ECO:0000256" key="7">
    <source>
        <dbReference type="ARBA" id="ARBA00022448"/>
    </source>
</evidence>
<evidence type="ECO:0000256" key="21">
    <source>
        <dbReference type="RuleBase" id="RU004497"/>
    </source>
</evidence>
<dbReference type="Gene3D" id="1.20.5.510">
    <property type="entry name" value="Single helix bin"/>
    <property type="match status" value="1"/>
</dbReference>